<dbReference type="EMBL" id="VYYT01000073">
    <property type="protein sequence ID" value="KAK2771999.1"/>
    <property type="molecule type" value="Genomic_DNA"/>
</dbReference>
<keyword evidence="2" id="KW-1185">Reference proteome</keyword>
<accession>A0AAD9YNS2</accession>
<dbReference type="Proteomes" id="UP001281614">
    <property type="component" value="Unassembled WGS sequence"/>
</dbReference>
<dbReference type="AlphaFoldDB" id="A0AAD9YNS2"/>
<reference evidence="1" key="1">
    <citation type="submission" date="2023-02" db="EMBL/GenBank/DDBJ databases">
        <title>Colletotrichum kahawae CIFC_Que2 genome sequencing and assembly.</title>
        <authorList>
            <person name="Baroncelli R."/>
        </authorList>
    </citation>
    <scope>NUCLEOTIDE SEQUENCE</scope>
    <source>
        <strain evidence="1">CIFC_Que2</strain>
    </source>
</reference>
<protein>
    <submittedName>
        <fullName evidence="1">Uncharacterized protein</fullName>
    </submittedName>
</protein>
<proteinExistence type="predicted"/>
<sequence length="285" mass="33391">MAVNERYFGHATDYFLDTLEFADKHLRIRGRWITHYSERFASTLLAASAEGIEWARKKERRLTSECLKSAATNKKKLEEAFRDEVRYFDLIIELQQILREHYLLKYLGCRPKDLAATFEKYGAVENAGEFFRCEHLRRKAMTWGEMIQAIDEEERQLWMWRTSRSLRDISRYGERILGPKPVAPVTEIAKGIAHLCGELDGFDGEGAFESLLSIIRENTGKSDRHFNSYTALLWNAEWEELAKRLRNDRALLDRRLAGTHNEALRDMVETKIGEMNCRLFKENFV</sequence>
<organism evidence="1 2">
    <name type="scientific">Colletotrichum kahawae</name>
    <name type="common">Coffee berry disease fungus</name>
    <dbReference type="NCBI Taxonomy" id="34407"/>
    <lineage>
        <taxon>Eukaryota</taxon>
        <taxon>Fungi</taxon>
        <taxon>Dikarya</taxon>
        <taxon>Ascomycota</taxon>
        <taxon>Pezizomycotina</taxon>
        <taxon>Sordariomycetes</taxon>
        <taxon>Hypocreomycetidae</taxon>
        <taxon>Glomerellales</taxon>
        <taxon>Glomerellaceae</taxon>
        <taxon>Colletotrichum</taxon>
        <taxon>Colletotrichum gloeosporioides species complex</taxon>
    </lineage>
</organism>
<comment type="caution">
    <text evidence="1">The sequence shown here is derived from an EMBL/GenBank/DDBJ whole genome shotgun (WGS) entry which is preliminary data.</text>
</comment>
<evidence type="ECO:0000313" key="1">
    <source>
        <dbReference type="EMBL" id="KAK2771999.1"/>
    </source>
</evidence>
<gene>
    <name evidence="1" type="ORF">CKAH01_14106</name>
</gene>
<name>A0AAD9YNS2_COLKA</name>
<evidence type="ECO:0000313" key="2">
    <source>
        <dbReference type="Proteomes" id="UP001281614"/>
    </source>
</evidence>